<evidence type="ECO:0000256" key="3">
    <source>
        <dbReference type="ARBA" id="ARBA00022723"/>
    </source>
</evidence>
<dbReference type="Proteomes" id="UP000717995">
    <property type="component" value="Unassembled WGS sequence"/>
</dbReference>
<keyword evidence="2 5" id="KW-0349">Heme</keyword>
<dbReference type="InterPro" id="IPR003782">
    <property type="entry name" value="SCO1/SenC"/>
</dbReference>
<dbReference type="EMBL" id="JAFEUP010000005">
    <property type="protein sequence ID" value="MBM7062540.1"/>
    <property type="molecule type" value="Genomic_DNA"/>
</dbReference>
<evidence type="ECO:0000256" key="4">
    <source>
        <dbReference type="ARBA" id="ARBA00023004"/>
    </source>
</evidence>
<feature type="domain" description="Cytochrome c" evidence="6">
    <location>
        <begin position="224"/>
        <end position="321"/>
    </location>
</feature>
<evidence type="ECO:0000256" key="2">
    <source>
        <dbReference type="ARBA" id="ARBA00022617"/>
    </source>
</evidence>
<dbReference type="PROSITE" id="PS51007">
    <property type="entry name" value="CYTC"/>
    <property type="match status" value="1"/>
</dbReference>
<evidence type="ECO:0000313" key="7">
    <source>
        <dbReference type="EMBL" id="MBM7062540.1"/>
    </source>
</evidence>
<keyword evidence="3 5" id="KW-0479">Metal-binding</keyword>
<dbReference type="SUPFAM" id="SSF46626">
    <property type="entry name" value="Cytochrome c"/>
    <property type="match status" value="1"/>
</dbReference>
<evidence type="ECO:0000256" key="1">
    <source>
        <dbReference type="ARBA" id="ARBA00010996"/>
    </source>
</evidence>
<comment type="caution">
    <text evidence="7">The sequence shown here is derived from an EMBL/GenBank/DDBJ whole genome shotgun (WGS) entry which is preliminary data.</text>
</comment>
<protein>
    <submittedName>
        <fullName evidence="7">SCO family protein</fullName>
    </submittedName>
</protein>
<dbReference type="InterPro" id="IPR036249">
    <property type="entry name" value="Thioredoxin-like_sf"/>
</dbReference>
<dbReference type="PANTHER" id="PTHR12151:SF5">
    <property type="entry name" value="AT19154P"/>
    <property type="match status" value="1"/>
</dbReference>
<dbReference type="CDD" id="cd02968">
    <property type="entry name" value="SCO"/>
    <property type="match status" value="1"/>
</dbReference>
<sequence>MAGKLIVGALLGVALLGAISLAVLHGRAAGPVAPPTEAKGSPWGREYFPNPELISQDGRRLRFYDDLIAGKVVAINFIFTGCGDSCPLETARLRQVQKLLGARVGQDIHFYSISIDPLHDTPAVLKQFADKFQVGPGWLFLTGDFAEISALREKLGLLAAGDDPAQLGNHNLSMIIGNQASGRWMKASPFENPYILADRLGNSLHNWQAADSHPNDYAQAPALRTPSAGEQLYRTRCSACHTLGEQHASELRAIGPDLLGVTRLRERDWLRRWLKAPDALLKQHDPLAVQLYERYNRVAMPNLRLGDVEVEALLGYLEDETERLQPRRAGSAQAAVVR</sequence>
<dbReference type="Gene3D" id="1.10.760.10">
    <property type="entry name" value="Cytochrome c-like domain"/>
    <property type="match status" value="1"/>
</dbReference>
<accession>A0ABS2IKP6</accession>
<dbReference type="RefSeq" id="WP_205349722.1">
    <property type="nucleotide sequence ID" value="NZ_JAFEUP010000005.1"/>
</dbReference>
<keyword evidence="4 5" id="KW-0408">Iron</keyword>
<dbReference type="Pfam" id="PF02630">
    <property type="entry name" value="SCO1-SenC"/>
    <property type="match status" value="1"/>
</dbReference>
<dbReference type="Pfam" id="PF00034">
    <property type="entry name" value="Cytochrom_C"/>
    <property type="match status" value="1"/>
</dbReference>
<proteinExistence type="inferred from homology"/>
<comment type="similarity">
    <text evidence="1">Belongs to the SCO1/2 family.</text>
</comment>
<evidence type="ECO:0000256" key="5">
    <source>
        <dbReference type="PROSITE-ProRule" id="PRU00433"/>
    </source>
</evidence>
<keyword evidence="8" id="KW-1185">Reference proteome</keyword>
<name>A0ABS2IKP6_9GAMM</name>
<dbReference type="Gene3D" id="3.40.30.10">
    <property type="entry name" value="Glutaredoxin"/>
    <property type="match status" value="1"/>
</dbReference>
<reference evidence="7 8" key="1">
    <citation type="submission" date="2021-02" db="EMBL/GenBank/DDBJ databases">
        <authorList>
            <person name="Lee D.-H."/>
        </authorList>
    </citation>
    <scope>NUCLEOTIDE SEQUENCE [LARGE SCALE GENOMIC DNA]</scope>
    <source>
        <strain evidence="7 8">UL073</strain>
    </source>
</reference>
<dbReference type="SUPFAM" id="SSF52833">
    <property type="entry name" value="Thioredoxin-like"/>
    <property type="match status" value="1"/>
</dbReference>
<dbReference type="InterPro" id="IPR009056">
    <property type="entry name" value="Cyt_c-like_dom"/>
</dbReference>
<dbReference type="PANTHER" id="PTHR12151">
    <property type="entry name" value="ELECTRON TRANSPORT PROTIN SCO1/SENC FAMILY MEMBER"/>
    <property type="match status" value="1"/>
</dbReference>
<evidence type="ECO:0000313" key="8">
    <source>
        <dbReference type="Proteomes" id="UP000717995"/>
    </source>
</evidence>
<dbReference type="InterPro" id="IPR036909">
    <property type="entry name" value="Cyt_c-like_dom_sf"/>
</dbReference>
<gene>
    <name evidence="7" type="ORF">JQX08_17645</name>
</gene>
<evidence type="ECO:0000259" key="6">
    <source>
        <dbReference type="PROSITE" id="PS51007"/>
    </source>
</evidence>
<organism evidence="7 8">
    <name type="scientific">Zestomonas insulae</name>
    <dbReference type="NCBI Taxonomy" id="2809017"/>
    <lineage>
        <taxon>Bacteria</taxon>
        <taxon>Pseudomonadati</taxon>
        <taxon>Pseudomonadota</taxon>
        <taxon>Gammaproteobacteria</taxon>
        <taxon>Pseudomonadales</taxon>
        <taxon>Pseudomonadaceae</taxon>
        <taxon>Zestomonas</taxon>
    </lineage>
</organism>